<protein>
    <recommendedName>
        <fullName evidence="3">FAD:protein FMN transferase</fullName>
        <ecNumber evidence="2">2.7.1.180</ecNumber>
    </recommendedName>
    <alternativeName>
        <fullName evidence="9">Flavin transferase</fullName>
    </alternativeName>
</protein>
<dbReference type="Pfam" id="PF02424">
    <property type="entry name" value="ApbE"/>
    <property type="match status" value="1"/>
</dbReference>
<evidence type="ECO:0000313" key="11">
    <source>
        <dbReference type="EMBL" id="ADR33701.1"/>
    </source>
</evidence>
<evidence type="ECO:0000256" key="8">
    <source>
        <dbReference type="ARBA" id="ARBA00022842"/>
    </source>
</evidence>
<keyword evidence="4" id="KW-0285">Flavoprotein</keyword>
<proteinExistence type="predicted"/>
<dbReference type="STRING" id="709032.Sulku_1038"/>
<evidence type="ECO:0000256" key="5">
    <source>
        <dbReference type="ARBA" id="ARBA00022679"/>
    </source>
</evidence>
<dbReference type="GO" id="GO:0046872">
    <property type="term" value="F:metal ion binding"/>
    <property type="evidence" value="ECO:0007669"/>
    <property type="project" value="UniProtKB-KW"/>
</dbReference>
<reference evidence="11 12" key="1">
    <citation type="journal article" date="2012" name="Stand. Genomic Sci.">
        <title>Complete genome sequence of the sulfur compounds oxidizing chemolithoautotroph Sulfuricurvum kujiense type strain (YK-1(T)).</title>
        <authorList>
            <person name="Han C."/>
            <person name="Kotsyurbenko O."/>
            <person name="Chertkov O."/>
            <person name="Held B."/>
            <person name="Lapidus A."/>
            <person name="Nolan M."/>
            <person name="Lucas S."/>
            <person name="Hammon N."/>
            <person name="Deshpande S."/>
            <person name="Cheng J.F."/>
            <person name="Tapia R."/>
            <person name="Goodwin L.A."/>
            <person name="Pitluck S."/>
            <person name="Liolios K."/>
            <person name="Pagani I."/>
            <person name="Ivanova N."/>
            <person name="Mavromatis K."/>
            <person name="Mikhailova N."/>
            <person name="Pati A."/>
            <person name="Chen A."/>
            <person name="Palaniappan K."/>
            <person name="Land M."/>
            <person name="Hauser L."/>
            <person name="Chang Y.J."/>
            <person name="Jeffries C.D."/>
            <person name="Brambilla E.M."/>
            <person name="Rohde M."/>
            <person name="Spring S."/>
            <person name="Sikorski J."/>
            <person name="Goker M."/>
            <person name="Woyke T."/>
            <person name="Bristow J."/>
            <person name="Eisen J.A."/>
            <person name="Markowitz V."/>
            <person name="Hugenholtz P."/>
            <person name="Kyrpides N.C."/>
            <person name="Klenk H.P."/>
            <person name="Detter J.C."/>
        </authorList>
    </citation>
    <scope>NUCLEOTIDE SEQUENCE [LARGE SCALE GENOMIC DNA]</scope>
    <source>
        <strain evidence="12">ATCC BAA-921 / DSM 16994 / JCM 11577 / YK-1</strain>
    </source>
</reference>
<evidence type="ECO:0000256" key="1">
    <source>
        <dbReference type="ARBA" id="ARBA00001946"/>
    </source>
</evidence>
<dbReference type="InterPro" id="IPR003374">
    <property type="entry name" value="ApbE-like_sf"/>
</dbReference>
<dbReference type="HOGENOM" id="CLU_1260920_0_0_7"/>
<gene>
    <name evidence="11" type="ordered locus">Sulku_1038</name>
</gene>
<evidence type="ECO:0000256" key="9">
    <source>
        <dbReference type="ARBA" id="ARBA00031306"/>
    </source>
</evidence>
<organism evidence="11 12">
    <name type="scientific">Sulfuricurvum kujiense (strain ATCC BAA-921 / DSM 16994 / JCM 11577 / YK-1)</name>
    <dbReference type="NCBI Taxonomy" id="709032"/>
    <lineage>
        <taxon>Bacteria</taxon>
        <taxon>Pseudomonadati</taxon>
        <taxon>Campylobacterota</taxon>
        <taxon>Epsilonproteobacteria</taxon>
        <taxon>Campylobacterales</taxon>
        <taxon>Sulfurimonadaceae</taxon>
        <taxon>Sulfuricurvum</taxon>
    </lineage>
</organism>
<dbReference type="PANTHER" id="PTHR30040:SF2">
    <property type="entry name" value="FAD:PROTEIN FMN TRANSFERASE"/>
    <property type="match status" value="1"/>
</dbReference>
<dbReference type="InterPro" id="IPR024932">
    <property type="entry name" value="ApbE"/>
</dbReference>
<evidence type="ECO:0000256" key="4">
    <source>
        <dbReference type="ARBA" id="ARBA00022630"/>
    </source>
</evidence>
<dbReference type="AlphaFoldDB" id="E4U331"/>
<dbReference type="GO" id="GO:0016740">
    <property type="term" value="F:transferase activity"/>
    <property type="evidence" value="ECO:0007669"/>
    <property type="project" value="UniProtKB-KW"/>
</dbReference>
<evidence type="ECO:0000313" key="12">
    <source>
        <dbReference type="Proteomes" id="UP000008721"/>
    </source>
</evidence>
<dbReference type="Proteomes" id="UP000008721">
    <property type="component" value="Chromosome"/>
</dbReference>
<keyword evidence="6" id="KW-0479">Metal-binding</keyword>
<comment type="catalytic activity">
    <reaction evidence="10">
        <text>L-threonyl-[protein] + FAD = FMN-L-threonyl-[protein] + AMP + H(+)</text>
        <dbReference type="Rhea" id="RHEA:36847"/>
        <dbReference type="Rhea" id="RHEA-COMP:11060"/>
        <dbReference type="Rhea" id="RHEA-COMP:11061"/>
        <dbReference type="ChEBI" id="CHEBI:15378"/>
        <dbReference type="ChEBI" id="CHEBI:30013"/>
        <dbReference type="ChEBI" id="CHEBI:57692"/>
        <dbReference type="ChEBI" id="CHEBI:74257"/>
        <dbReference type="ChEBI" id="CHEBI:456215"/>
        <dbReference type="EC" id="2.7.1.180"/>
    </reaction>
</comment>
<evidence type="ECO:0000256" key="3">
    <source>
        <dbReference type="ARBA" id="ARBA00016337"/>
    </source>
</evidence>
<sequence>MCICAHHLLSDELAGLIQLAIFYADATKGAFDIALAGTFKSLSNLATLDDYRVQKKKLAPFASCAHLILEGNHLTFANEYTKIDLGGLVKEYAVDQSILILQSAGVSSALVNFGGDIAAIGKYEDSLWKIGIQDPENFDCNLMEVELNDTSLCTSGHSKRYVMFEDEKISHVIASKECSKHYSQVSIIAPTTVDAGVWSTALLSNSHIVLPEHIKVFAV</sequence>
<dbReference type="eggNOG" id="COG1477">
    <property type="taxonomic scope" value="Bacteria"/>
</dbReference>
<keyword evidence="8" id="KW-0460">Magnesium</keyword>
<keyword evidence="7" id="KW-0274">FAD</keyword>
<keyword evidence="12" id="KW-1185">Reference proteome</keyword>
<evidence type="ECO:0000256" key="7">
    <source>
        <dbReference type="ARBA" id="ARBA00022827"/>
    </source>
</evidence>
<name>E4U331_SULKY</name>
<dbReference type="Gene3D" id="3.10.520.10">
    <property type="entry name" value="ApbE-like domains"/>
    <property type="match status" value="1"/>
</dbReference>
<dbReference type="PANTHER" id="PTHR30040">
    <property type="entry name" value="THIAMINE BIOSYNTHESIS LIPOPROTEIN APBE"/>
    <property type="match status" value="1"/>
</dbReference>
<dbReference type="KEGG" id="sku:Sulku_1038"/>
<keyword evidence="5" id="KW-0808">Transferase</keyword>
<dbReference type="EC" id="2.7.1.180" evidence="2"/>
<evidence type="ECO:0000256" key="6">
    <source>
        <dbReference type="ARBA" id="ARBA00022723"/>
    </source>
</evidence>
<dbReference type="EMBL" id="CP002355">
    <property type="protein sequence ID" value="ADR33701.1"/>
    <property type="molecule type" value="Genomic_DNA"/>
</dbReference>
<keyword evidence="11" id="KW-0449">Lipoprotein</keyword>
<evidence type="ECO:0000256" key="2">
    <source>
        <dbReference type="ARBA" id="ARBA00011955"/>
    </source>
</evidence>
<evidence type="ECO:0000256" key="10">
    <source>
        <dbReference type="ARBA" id="ARBA00048540"/>
    </source>
</evidence>
<accession>E4U331</accession>
<comment type="cofactor">
    <cofactor evidence="1">
        <name>Mg(2+)</name>
        <dbReference type="ChEBI" id="CHEBI:18420"/>
    </cofactor>
</comment>
<dbReference type="SUPFAM" id="SSF143631">
    <property type="entry name" value="ApbE-like"/>
    <property type="match status" value="1"/>
</dbReference>